<accession>A0A2K3Q882</accession>
<dbReference type="PANTHER" id="PTHR42109:SF2">
    <property type="entry name" value="INTEGRAL MEMBRANE PROTEIN"/>
    <property type="match status" value="1"/>
</dbReference>
<evidence type="ECO:0000313" key="4">
    <source>
        <dbReference type="EMBL" id="PNY23776.1"/>
    </source>
</evidence>
<feature type="transmembrane region" description="Helical" evidence="2">
    <location>
        <begin position="43"/>
        <end position="60"/>
    </location>
</feature>
<evidence type="ECO:0000259" key="3">
    <source>
        <dbReference type="Pfam" id="PF24800"/>
    </source>
</evidence>
<dbReference type="OrthoDB" id="2560628at2759"/>
<dbReference type="Pfam" id="PF24800">
    <property type="entry name" value="DUF7702"/>
    <property type="match status" value="1"/>
</dbReference>
<feature type="transmembrane region" description="Helical" evidence="2">
    <location>
        <begin position="152"/>
        <end position="174"/>
    </location>
</feature>
<feature type="transmembrane region" description="Helical" evidence="2">
    <location>
        <begin position="114"/>
        <end position="132"/>
    </location>
</feature>
<evidence type="ECO:0000256" key="2">
    <source>
        <dbReference type="SAM" id="Phobius"/>
    </source>
</evidence>
<dbReference type="InterPro" id="IPR056119">
    <property type="entry name" value="DUF7702"/>
</dbReference>
<keyword evidence="2" id="KW-0472">Membrane</keyword>
<evidence type="ECO:0000313" key="5">
    <source>
        <dbReference type="Proteomes" id="UP000236621"/>
    </source>
</evidence>
<protein>
    <recommendedName>
        <fullName evidence="3">DUF7702 domain-containing protein</fullName>
    </recommendedName>
</protein>
<sequence length="271" mass="29687">MGRPLNTYDDIAIATIVVFSLYLVGAIILCARHGFVKSTGWRFLIILALARLIGSALLLATVNDPTNENLYIGWATLNGLGLGPLVLMLMGLLGRVFDSINRQGHVVVTPLFRHLLEVLMIVGMILLIVGGTESDFTVVDGEPKVVYSGVSRGGTGVFVAVTALLCLEALFAFRNQGYVAQGEHRIIIAIIICLPFVIVRLVYACIVVLGGVLTTKWEYLGMLVIMEMIVVLICEILGFTLDKAPPKPQGDPGMQSQPQPRSRHRRRRHRL</sequence>
<dbReference type="AlphaFoldDB" id="A0A2K3Q882"/>
<keyword evidence="2" id="KW-1133">Transmembrane helix</keyword>
<keyword evidence="5" id="KW-1185">Reference proteome</keyword>
<feature type="transmembrane region" description="Helical" evidence="2">
    <location>
        <begin position="12"/>
        <end position="31"/>
    </location>
</feature>
<organism evidence="4 5">
    <name type="scientific">Tolypocladium capitatum</name>
    <dbReference type="NCBI Taxonomy" id="45235"/>
    <lineage>
        <taxon>Eukaryota</taxon>
        <taxon>Fungi</taxon>
        <taxon>Dikarya</taxon>
        <taxon>Ascomycota</taxon>
        <taxon>Pezizomycotina</taxon>
        <taxon>Sordariomycetes</taxon>
        <taxon>Hypocreomycetidae</taxon>
        <taxon>Hypocreales</taxon>
        <taxon>Ophiocordycipitaceae</taxon>
        <taxon>Tolypocladium</taxon>
    </lineage>
</organism>
<reference evidence="4 5" key="1">
    <citation type="submission" date="2017-08" db="EMBL/GenBank/DDBJ databases">
        <title>Harnessing the power of phylogenomics to disentangle the directionality and signatures of interkingdom host jumping in the parasitic fungal genus Tolypocladium.</title>
        <authorList>
            <person name="Quandt C.A."/>
            <person name="Patterson W."/>
            <person name="Spatafora J.W."/>
        </authorList>
    </citation>
    <scope>NUCLEOTIDE SEQUENCE [LARGE SCALE GENOMIC DNA]</scope>
    <source>
        <strain evidence="4 5">CBS 113982</strain>
    </source>
</reference>
<evidence type="ECO:0000256" key="1">
    <source>
        <dbReference type="SAM" id="MobiDB-lite"/>
    </source>
</evidence>
<feature type="region of interest" description="Disordered" evidence="1">
    <location>
        <begin position="246"/>
        <end position="271"/>
    </location>
</feature>
<dbReference type="STRING" id="45235.A0A2K3Q882"/>
<dbReference type="EMBL" id="NRSZ01001048">
    <property type="protein sequence ID" value="PNY23776.1"/>
    <property type="molecule type" value="Genomic_DNA"/>
</dbReference>
<dbReference type="PANTHER" id="PTHR42109">
    <property type="entry name" value="UNPLACED GENOMIC SCAFFOLD UM_SCAF_CONTIG_1.265, WHOLE GENOME SHOTGUN SEQUENCE"/>
    <property type="match status" value="1"/>
</dbReference>
<proteinExistence type="predicted"/>
<dbReference type="Proteomes" id="UP000236621">
    <property type="component" value="Unassembled WGS sequence"/>
</dbReference>
<feature type="domain" description="DUF7702" evidence="3">
    <location>
        <begin position="5"/>
        <end position="243"/>
    </location>
</feature>
<keyword evidence="2" id="KW-0812">Transmembrane</keyword>
<feature type="transmembrane region" description="Helical" evidence="2">
    <location>
        <begin position="186"/>
        <end position="213"/>
    </location>
</feature>
<feature type="transmembrane region" description="Helical" evidence="2">
    <location>
        <begin position="219"/>
        <end position="241"/>
    </location>
</feature>
<feature type="transmembrane region" description="Helical" evidence="2">
    <location>
        <begin position="72"/>
        <end position="93"/>
    </location>
</feature>
<comment type="caution">
    <text evidence="4">The sequence shown here is derived from an EMBL/GenBank/DDBJ whole genome shotgun (WGS) entry which is preliminary data.</text>
</comment>
<name>A0A2K3Q882_9HYPO</name>
<feature type="compositionally biased region" description="Basic residues" evidence="1">
    <location>
        <begin position="261"/>
        <end position="271"/>
    </location>
</feature>
<gene>
    <name evidence="4" type="ORF">TCAP_06283</name>
</gene>